<proteinExistence type="predicted"/>
<dbReference type="EMBL" id="BNJQ01000010">
    <property type="protein sequence ID" value="GHP05347.1"/>
    <property type="molecule type" value="Genomic_DNA"/>
</dbReference>
<sequence>MVIGIALHKGAGVSAGFWIFYFGLFGFAGGITNWIAIKMLFDEIPGVYGSGIIPKQFKQIRTTIKRMVMETFFEPKFLEKQLRERLSKYANSDAAREAVSSLMSTPEFESALDEKLNQFGSGMTGTMLKMLGLDPMVMKPYVKPFVEGVAEDCAPFLAQMLAEGNLPVLQLRDEVDRLMEERLKELTAEKVKALIEDIMREHLGWLVVWGVIFGIVIGIICVVAGF</sequence>
<keyword evidence="3" id="KW-1185">Reference proteome</keyword>
<organism evidence="2 3">
    <name type="scientific">Pycnococcus provasolii</name>
    <dbReference type="NCBI Taxonomy" id="41880"/>
    <lineage>
        <taxon>Eukaryota</taxon>
        <taxon>Viridiplantae</taxon>
        <taxon>Chlorophyta</taxon>
        <taxon>Pseudoscourfieldiophyceae</taxon>
        <taxon>Pseudoscourfieldiales</taxon>
        <taxon>Pycnococcaceae</taxon>
        <taxon>Pycnococcus</taxon>
    </lineage>
</organism>
<comment type="caution">
    <text evidence="2">The sequence shown here is derived from an EMBL/GenBank/DDBJ whole genome shotgun (WGS) entry which is preliminary data.</text>
</comment>
<keyword evidence="1" id="KW-0812">Transmembrane</keyword>
<evidence type="ECO:0000313" key="2">
    <source>
        <dbReference type="EMBL" id="GHP05347.1"/>
    </source>
</evidence>
<reference evidence="2" key="1">
    <citation type="submission" date="2020-10" db="EMBL/GenBank/DDBJ databases">
        <title>Unveiling of a novel bifunctional photoreceptor, Dualchrome1, isolated from a cosmopolitan green alga.</title>
        <authorList>
            <person name="Suzuki S."/>
            <person name="Kawachi M."/>
        </authorList>
    </citation>
    <scope>NUCLEOTIDE SEQUENCE</scope>
    <source>
        <strain evidence="2">NIES 2893</strain>
    </source>
</reference>
<dbReference type="OrthoDB" id="446769at2759"/>
<keyword evidence="1" id="KW-0472">Membrane</keyword>
<gene>
    <name evidence="2" type="ORF">PPROV_000409900</name>
</gene>
<dbReference type="Proteomes" id="UP000660262">
    <property type="component" value="Unassembled WGS sequence"/>
</dbReference>
<protein>
    <recommendedName>
        <fullName evidence="4">DUF445 domain-containing protein</fullName>
    </recommendedName>
</protein>
<dbReference type="PANTHER" id="PTHR38568:SF2">
    <property type="entry name" value="DUF445 DOMAIN-CONTAINING PROTEIN"/>
    <property type="match status" value="1"/>
</dbReference>
<feature type="transmembrane region" description="Helical" evidence="1">
    <location>
        <begin position="203"/>
        <end position="225"/>
    </location>
</feature>
<feature type="transmembrane region" description="Helical" evidence="1">
    <location>
        <begin position="15"/>
        <end position="36"/>
    </location>
</feature>
<dbReference type="PANTHER" id="PTHR38568">
    <property type="entry name" value="DUF445 DOMAIN-CONTAINING PROTEIN-RELATED"/>
    <property type="match status" value="1"/>
</dbReference>
<evidence type="ECO:0008006" key="4">
    <source>
        <dbReference type="Google" id="ProtNLM"/>
    </source>
</evidence>
<dbReference type="InterPro" id="IPR007383">
    <property type="entry name" value="DUF445"/>
</dbReference>
<dbReference type="Pfam" id="PF04286">
    <property type="entry name" value="DUF445"/>
    <property type="match status" value="1"/>
</dbReference>
<dbReference type="AlphaFoldDB" id="A0A830HK09"/>
<accession>A0A830HK09</accession>
<keyword evidence="1" id="KW-1133">Transmembrane helix</keyword>
<evidence type="ECO:0000313" key="3">
    <source>
        <dbReference type="Proteomes" id="UP000660262"/>
    </source>
</evidence>
<evidence type="ECO:0000256" key="1">
    <source>
        <dbReference type="SAM" id="Phobius"/>
    </source>
</evidence>
<name>A0A830HK09_9CHLO</name>